<accession>A0A367L6K2</accession>
<dbReference type="Pfam" id="PF13207">
    <property type="entry name" value="AAA_17"/>
    <property type="match status" value="1"/>
</dbReference>
<sequence length="666" mass="73422">MESSSTHCPETPRNPVIVGLYGLPGAGKSFLLSNNLKFVLDPRKFVLYEGSDKIASLVSGGLEAFHTFEEEEKVFWRERAIDEVSRQSAALGKAAVVTGHYMFWHDDNEPSVAWTRHDSGTYTHVIYLAVTAARIAQRRRDDTLRSRPEISIDAIQKWQETEIAQLSDLCRRHGILFTLVSDESPSRVLALLLHFRQDSVDGNSARAIMELDRLVPNRERLETMLVLDADKTLAAEDAGTLFWQILADSQPSARKKCPLQELFGGPMGYSDQAFRQATLLYEEAATDEEYERLCAAVASSIDMYPEFVSLLRSAAAESHVGAVVVTCGLARVWEMILEREGLSSAVKVLGGGRLANGYTVTPAVKAAVVSQLRNSDQLHVMAFGDSPLDLPMLKEADEAIVAVGDVATRSRSMDAALAEAIDTGFRARQVLLSKNATQRLNDMLLPPTSLSELVMSRRNSPVVHSTDTNAARLLMTPTRDAAVAGPALRRAHREVGRYLAIQHLSDVMGLEDYEMRHVQGSVTNGHRLKDEERTLIVALMRGGEPLALGVNDVFPRAMFLHADSASSVDEAHLHGMRSVILVDSVVNTGKTLLLFIERIHQLEPGMRVFVVAAVVQAEAVSRRHALAVAMERHNVRMVSLRLSDNKFTGTKGTDTGNRLFNTTHLK</sequence>
<dbReference type="AlphaFoldDB" id="A0A367L6K2"/>
<dbReference type="SUPFAM" id="SSF52540">
    <property type="entry name" value="P-loop containing nucleoside triphosphate hydrolases"/>
    <property type="match status" value="1"/>
</dbReference>
<evidence type="ECO:0000313" key="2">
    <source>
        <dbReference type="EMBL" id="RCI09852.1"/>
    </source>
</evidence>
<dbReference type="Pfam" id="PF14681">
    <property type="entry name" value="UPRTase"/>
    <property type="match status" value="1"/>
</dbReference>
<keyword evidence="3" id="KW-1185">Reference proteome</keyword>
<dbReference type="SUPFAM" id="SSF53271">
    <property type="entry name" value="PRTase-like"/>
    <property type="match status" value="1"/>
</dbReference>
<dbReference type="InterPro" id="IPR036412">
    <property type="entry name" value="HAD-like_sf"/>
</dbReference>
<comment type="caution">
    <text evidence="2">The sequence shown here is derived from an EMBL/GenBank/DDBJ whole genome shotgun (WGS) entry which is preliminary data.</text>
</comment>
<dbReference type="Pfam" id="PF12710">
    <property type="entry name" value="HAD"/>
    <property type="match status" value="1"/>
</dbReference>
<dbReference type="PANTHER" id="PTHR43344:SF20">
    <property type="entry name" value="URACIL PHOSPHORIBOSYLTRANSFERASE"/>
    <property type="match status" value="1"/>
</dbReference>
<dbReference type="GO" id="GO:0005737">
    <property type="term" value="C:cytoplasm"/>
    <property type="evidence" value="ECO:0007669"/>
    <property type="project" value="TreeGrafter"/>
</dbReference>
<dbReference type="GO" id="GO:0000287">
    <property type="term" value="F:magnesium ion binding"/>
    <property type="evidence" value="ECO:0007669"/>
    <property type="project" value="TreeGrafter"/>
</dbReference>
<dbReference type="PANTHER" id="PTHR43344">
    <property type="entry name" value="PHOSPHOSERINE PHOSPHATASE"/>
    <property type="match status" value="1"/>
</dbReference>
<dbReference type="EMBL" id="LKCN02000014">
    <property type="protein sequence ID" value="RCI09852.1"/>
    <property type="molecule type" value="Genomic_DNA"/>
</dbReference>
<dbReference type="InterPro" id="IPR000836">
    <property type="entry name" value="PRTase_dom"/>
</dbReference>
<dbReference type="OrthoDB" id="5416609at2759"/>
<dbReference type="Gene3D" id="3.40.50.1000">
    <property type="entry name" value="HAD superfamily/HAD-like"/>
    <property type="match status" value="1"/>
</dbReference>
<dbReference type="CDD" id="cd06223">
    <property type="entry name" value="PRTases_typeI"/>
    <property type="match status" value="1"/>
</dbReference>
<dbReference type="InterPro" id="IPR023214">
    <property type="entry name" value="HAD_sf"/>
</dbReference>
<dbReference type="GO" id="GO:0006564">
    <property type="term" value="P:L-serine biosynthetic process"/>
    <property type="evidence" value="ECO:0007669"/>
    <property type="project" value="TreeGrafter"/>
</dbReference>
<dbReference type="GO" id="GO:0036424">
    <property type="term" value="F:L-phosphoserine phosphatase activity"/>
    <property type="evidence" value="ECO:0007669"/>
    <property type="project" value="TreeGrafter"/>
</dbReference>
<name>A0A367L6K2_9HYPO</name>
<feature type="domain" description="Phosphoribosyltransferase" evidence="1">
    <location>
        <begin position="466"/>
        <end position="662"/>
    </location>
</feature>
<organism evidence="2 3">
    <name type="scientific">Ophiocordyceps polyrhachis-furcata BCC 54312</name>
    <dbReference type="NCBI Taxonomy" id="1330021"/>
    <lineage>
        <taxon>Eukaryota</taxon>
        <taxon>Fungi</taxon>
        <taxon>Dikarya</taxon>
        <taxon>Ascomycota</taxon>
        <taxon>Pezizomycotina</taxon>
        <taxon>Sordariomycetes</taxon>
        <taxon>Hypocreomycetidae</taxon>
        <taxon>Hypocreales</taxon>
        <taxon>Ophiocordycipitaceae</taxon>
        <taxon>Ophiocordyceps</taxon>
    </lineage>
</organism>
<dbReference type="InterPro" id="IPR050582">
    <property type="entry name" value="HAD-like_SerB"/>
</dbReference>
<dbReference type="InterPro" id="IPR027417">
    <property type="entry name" value="P-loop_NTPase"/>
</dbReference>
<dbReference type="Proteomes" id="UP000253664">
    <property type="component" value="Unassembled WGS sequence"/>
</dbReference>
<dbReference type="SUPFAM" id="SSF56784">
    <property type="entry name" value="HAD-like"/>
    <property type="match status" value="1"/>
</dbReference>
<proteinExistence type="predicted"/>
<dbReference type="Gene3D" id="3.40.50.2020">
    <property type="match status" value="1"/>
</dbReference>
<gene>
    <name evidence="2" type="ORF">L249_3834</name>
</gene>
<reference evidence="2 3" key="1">
    <citation type="journal article" date="2015" name="BMC Genomics">
        <title>Insights from the genome of Ophiocordyceps polyrhachis-furcata to pathogenicity and host specificity in insect fungi.</title>
        <authorList>
            <person name="Wichadakul D."/>
            <person name="Kobmoo N."/>
            <person name="Ingsriswang S."/>
            <person name="Tangphatsornruang S."/>
            <person name="Chantasingh D."/>
            <person name="Luangsa-ard J.J."/>
            <person name="Eurwilaichitr L."/>
        </authorList>
    </citation>
    <scope>NUCLEOTIDE SEQUENCE [LARGE SCALE GENOMIC DNA]</scope>
    <source>
        <strain evidence="2 3">BCC 54312</strain>
    </source>
</reference>
<dbReference type="STRING" id="1330021.A0A367L6K2"/>
<dbReference type="Gene3D" id="3.40.50.300">
    <property type="entry name" value="P-loop containing nucleotide triphosphate hydrolases"/>
    <property type="match status" value="1"/>
</dbReference>
<evidence type="ECO:0000259" key="1">
    <source>
        <dbReference type="Pfam" id="PF14681"/>
    </source>
</evidence>
<dbReference type="InterPro" id="IPR029057">
    <property type="entry name" value="PRTase-like"/>
</dbReference>
<protein>
    <recommendedName>
        <fullName evidence="1">Phosphoribosyltransferase domain-containing protein</fullName>
    </recommendedName>
</protein>
<evidence type="ECO:0000313" key="3">
    <source>
        <dbReference type="Proteomes" id="UP000253664"/>
    </source>
</evidence>